<comment type="caution">
    <text evidence="1">The sequence shown here is derived from an EMBL/GenBank/DDBJ whole genome shotgun (WGS) entry which is preliminary data.</text>
</comment>
<protein>
    <submittedName>
        <fullName evidence="1">Uncharacterized protein</fullName>
    </submittedName>
</protein>
<organism evidence="1 2">
    <name type="scientific">Diphasiastrum complanatum</name>
    <name type="common">Issler's clubmoss</name>
    <name type="synonym">Lycopodium complanatum</name>
    <dbReference type="NCBI Taxonomy" id="34168"/>
    <lineage>
        <taxon>Eukaryota</taxon>
        <taxon>Viridiplantae</taxon>
        <taxon>Streptophyta</taxon>
        <taxon>Embryophyta</taxon>
        <taxon>Tracheophyta</taxon>
        <taxon>Lycopodiopsida</taxon>
        <taxon>Lycopodiales</taxon>
        <taxon>Lycopodiaceae</taxon>
        <taxon>Lycopodioideae</taxon>
        <taxon>Diphasiastrum</taxon>
    </lineage>
</organism>
<evidence type="ECO:0000313" key="1">
    <source>
        <dbReference type="EMBL" id="KAJ7560724.1"/>
    </source>
</evidence>
<keyword evidence="2" id="KW-1185">Reference proteome</keyword>
<dbReference type="Proteomes" id="UP001162992">
    <property type="component" value="Chromosome 4"/>
</dbReference>
<accession>A0ACC2E2Q5</accession>
<gene>
    <name evidence="1" type="ORF">O6H91_04G142400</name>
</gene>
<proteinExistence type="predicted"/>
<evidence type="ECO:0000313" key="2">
    <source>
        <dbReference type="Proteomes" id="UP001162992"/>
    </source>
</evidence>
<name>A0ACC2E2Q5_DIPCM</name>
<dbReference type="EMBL" id="CM055095">
    <property type="protein sequence ID" value="KAJ7560724.1"/>
    <property type="molecule type" value="Genomic_DNA"/>
</dbReference>
<sequence>MPRPGPRPYECVRRAWHSDAHQPLRGSLTQEILRVLTELHKPETRRKKEWQEKLPTVVLRAEEILYSKAKSEAEYMDVKTLKDRLEDAVDTMIRRTDASREDPYMQPCVEAALSLGCYPKNFPRGQRPGARQSGITKRVASALSGASSGSSTGGSPSQQNQSSIHVHALQDPRREDKKHFAKASPISLPGENFLSSPRPELPMPGAMNPRLLRPAFCPEPRSVLYTGHHLNSAAINSGSVSKREELCPNTVDFQPRAKASQDSQAVAKLHIPNAVELATRYPSVCRSSHNSTDPACKSLNASPYSSSLHGSHVFQPSAGLTSFTGSLRFETPVFAENNRQMEASVARLVKNARSVALTSYSPSPANSFANPVSGKGRMLPSLLSQVRCATPGDSAESVLKGLWNQPKETSSLTRVQSPAEQSTAASPIPVLDDLQLRLAPPGRFLSSSAISQGFTNSDSCFTHLPLQQSEEAQKFVKPSLEGNPETAQVLNAYPSEFHLVRPMNVDAATSKMIPDCQLGTKYLHEICASNTEKKEIPATKRQRWYTQAFSMNARNSGCSEESCDLQIGVHLQVKR</sequence>
<reference evidence="2" key="1">
    <citation type="journal article" date="2024" name="Proc. Natl. Acad. Sci. U.S.A.">
        <title>Extraordinary preservation of gene collinearity over three hundred million years revealed in homosporous lycophytes.</title>
        <authorList>
            <person name="Li C."/>
            <person name="Wickell D."/>
            <person name="Kuo L.Y."/>
            <person name="Chen X."/>
            <person name="Nie B."/>
            <person name="Liao X."/>
            <person name="Peng D."/>
            <person name="Ji J."/>
            <person name="Jenkins J."/>
            <person name="Williams M."/>
            <person name="Shu S."/>
            <person name="Plott C."/>
            <person name="Barry K."/>
            <person name="Rajasekar S."/>
            <person name="Grimwood J."/>
            <person name="Han X."/>
            <person name="Sun S."/>
            <person name="Hou Z."/>
            <person name="He W."/>
            <person name="Dai G."/>
            <person name="Sun C."/>
            <person name="Schmutz J."/>
            <person name="Leebens-Mack J.H."/>
            <person name="Li F.W."/>
            <person name="Wang L."/>
        </authorList>
    </citation>
    <scope>NUCLEOTIDE SEQUENCE [LARGE SCALE GENOMIC DNA]</scope>
    <source>
        <strain evidence="2">cv. PW_Plant_1</strain>
    </source>
</reference>